<keyword evidence="3" id="KW-1003">Cell membrane</keyword>
<evidence type="ECO:0000313" key="22">
    <source>
        <dbReference type="EMBL" id="PLS00648.1"/>
    </source>
</evidence>
<evidence type="ECO:0000256" key="4">
    <source>
        <dbReference type="ARBA" id="ARBA00022645"/>
    </source>
</evidence>
<dbReference type="Gene3D" id="1.10.3810.10">
    <property type="entry name" value="Biosynthetic peptidoglycan transglycosylase-like"/>
    <property type="match status" value="1"/>
</dbReference>
<evidence type="ECO:0000259" key="19">
    <source>
        <dbReference type="Pfam" id="PF00905"/>
    </source>
</evidence>
<dbReference type="GO" id="GO:0008658">
    <property type="term" value="F:penicillin binding"/>
    <property type="evidence" value="ECO:0007669"/>
    <property type="project" value="InterPro"/>
</dbReference>
<dbReference type="OrthoDB" id="9766909at2"/>
<dbReference type="Pfam" id="PF00905">
    <property type="entry name" value="Transpeptidase"/>
    <property type="match status" value="1"/>
</dbReference>
<evidence type="ECO:0000256" key="17">
    <source>
        <dbReference type="ARBA" id="ARBA00049902"/>
    </source>
</evidence>
<dbReference type="Gene3D" id="3.40.710.10">
    <property type="entry name" value="DD-peptidase/beta-lactamase superfamily"/>
    <property type="match status" value="1"/>
</dbReference>
<evidence type="ECO:0000256" key="9">
    <source>
        <dbReference type="ARBA" id="ARBA00022801"/>
    </source>
</evidence>
<evidence type="ECO:0000256" key="6">
    <source>
        <dbReference type="ARBA" id="ARBA00022676"/>
    </source>
</evidence>
<evidence type="ECO:0000256" key="5">
    <source>
        <dbReference type="ARBA" id="ARBA00022670"/>
    </source>
</evidence>
<dbReference type="GO" id="GO:0071555">
    <property type="term" value="P:cell wall organization"/>
    <property type="evidence" value="ECO:0007669"/>
    <property type="project" value="UniProtKB-KW"/>
</dbReference>
<sequence length="684" mass="75993">MERLSSTFSRLSKFWKRKHMTQMAILAMAVSLLGILIFFYVFSSRADISTLEAGLAQSTVIYDQRGEIASKISANRNEGVPISKIPDDLKNAVIAIEDQRFYSHNGIDLIGIARAFFRNITAGGIVEGGSTITQQLTKNALLSPEKTYKRKAEELFLARKIEQEYSKDEILEMYFNQIYFGEGAWGINSAAAKYFGKEPEALTISESAMLAGIIKAPSAWNPYKDFEQAVDRRNTVLAQMKENKFITNEQYSTALSEEILLNDKGEDPFHGQFPHYVDHVFAEAIEEYGLTQDELLTGGYEIYTELDPGMQSAVETAYQNDSLFPEGSGDEIAQSGAVLLDPATGGIRALVGGRGDHVFRAYNRATELKAQPGSTMKPLSVYVPALENGWSPEDMLKDEKMKFGDYEPHNYTDIYLGEVPMYEAVKESLNLPAVWLLNELGIESGMDAAERFGIPLKKEDRNLGLALGGLQEGVSPLMMAEAYSAFANGGNKAEAHAITKIIDADGKTIGEWKEKTTKVTTKAVSDKMTTMLLGVVEDGTGKEAQIEGRDLAGKTGSTEVPIEGINGVKDQWFVGYTPQLAGAVWVGYDHTDESHYLTTTSSEGAALVFKNIISSALQGTEPAFFNVPHISDYEEKSRRQKFEKELEEFGESIKKEKGKWKDRLKKEAEKWEKKRKNRGEHDDD</sequence>
<gene>
    <name evidence="21" type="ORF">CU635_15690</name>
    <name evidence="22" type="ORF">CVD25_01800</name>
</gene>
<dbReference type="EMBL" id="PGVD01000007">
    <property type="protein sequence ID" value="PLS00648.1"/>
    <property type="molecule type" value="Genomic_DNA"/>
</dbReference>
<evidence type="ECO:0000259" key="20">
    <source>
        <dbReference type="Pfam" id="PF00912"/>
    </source>
</evidence>
<keyword evidence="4" id="KW-0121">Carboxypeptidase</keyword>
<dbReference type="PANTHER" id="PTHR32282:SF32">
    <property type="entry name" value="PENICILLIN-BINDING PROTEIN 2A"/>
    <property type="match status" value="1"/>
</dbReference>
<dbReference type="Gene3D" id="6.20.370.110">
    <property type="match status" value="1"/>
</dbReference>
<dbReference type="GO" id="GO:0030288">
    <property type="term" value="C:outer membrane-bounded periplasmic space"/>
    <property type="evidence" value="ECO:0007669"/>
    <property type="project" value="TreeGrafter"/>
</dbReference>
<dbReference type="Pfam" id="PF00912">
    <property type="entry name" value="Transgly"/>
    <property type="match status" value="1"/>
</dbReference>
<evidence type="ECO:0000256" key="14">
    <source>
        <dbReference type="ARBA" id="ARBA00023268"/>
    </source>
</evidence>
<dbReference type="GO" id="GO:0008360">
    <property type="term" value="P:regulation of cell shape"/>
    <property type="evidence" value="ECO:0007669"/>
    <property type="project" value="UniProtKB-KW"/>
</dbReference>
<comment type="catalytic activity">
    <reaction evidence="17">
        <text>[GlcNAc-(1-&gt;4)-Mur2Ac(oyl-L-Ala-gamma-D-Glu-L-Lys-D-Ala-D-Ala)](n)-di-trans,octa-cis-undecaprenyl diphosphate + beta-D-GlcNAc-(1-&gt;4)-Mur2Ac(oyl-L-Ala-gamma-D-Glu-L-Lys-D-Ala-D-Ala)-di-trans,octa-cis-undecaprenyl diphosphate = [GlcNAc-(1-&gt;4)-Mur2Ac(oyl-L-Ala-gamma-D-Glu-L-Lys-D-Ala-D-Ala)](n+1)-di-trans,octa-cis-undecaprenyl diphosphate + di-trans,octa-cis-undecaprenyl diphosphate + H(+)</text>
        <dbReference type="Rhea" id="RHEA:23708"/>
        <dbReference type="Rhea" id="RHEA-COMP:9602"/>
        <dbReference type="Rhea" id="RHEA-COMP:9603"/>
        <dbReference type="ChEBI" id="CHEBI:15378"/>
        <dbReference type="ChEBI" id="CHEBI:58405"/>
        <dbReference type="ChEBI" id="CHEBI:60033"/>
        <dbReference type="ChEBI" id="CHEBI:78435"/>
        <dbReference type="EC" id="2.4.99.28"/>
    </reaction>
</comment>
<evidence type="ECO:0000256" key="1">
    <source>
        <dbReference type="ARBA" id="ARBA00007090"/>
    </source>
</evidence>
<reference evidence="22 24" key="2">
    <citation type="submission" date="2017-12" db="EMBL/GenBank/DDBJ databases">
        <title>Comparative Functional Genomics of Dry Heat Resistant strains isolated from the Viking Spacecraft.</title>
        <authorList>
            <person name="Seuylemezian A."/>
            <person name="Cooper K."/>
            <person name="Vaishampayan P."/>
        </authorList>
    </citation>
    <scope>NUCLEOTIDE SEQUENCE [LARGE SCALE GENOMIC DNA]</scope>
    <source>
        <strain evidence="22 24">ATCC 29669</strain>
    </source>
</reference>
<reference evidence="21 23" key="1">
    <citation type="submission" date="2017-11" db="EMBL/GenBank/DDBJ databases">
        <title>Comparitive Functional Genomics of Dry Heat Resistant strains isolated from the Viking Spacecraft.</title>
        <authorList>
            <person name="Seuylemezian A."/>
            <person name="Cooper K."/>
            <person name="Vaishampayan P."/>
        </authorList>
    </citation>
    <scope>NUCLEOTIDE SEQUENCE [LARGE SCALE GENOMIC DNA]</scope>
    <source>
        <strain evidence="21 23">M4.6</strain>
    </source>
</reference>
<keyword evidence="24" id="KW-1185">Reference proteome</keyword>
<keyword evidence="12 18" id="KW-1133">Transmembrane helix</keyword>
<evidence type="ECO:0000313" key="21">
    <source>
        <dbReference type="EMBL" id="PLR81201.1"/>
    </source>
</evidence>
<keyword evidence="8 18" id="KW-0812">Transmembrane</keyword>
<evidence type="ECO:0000256" key="11">
    <source>
        <dbReference type="ARBA" id="ARBA00022984"/>
    </source>
</evidence>
<dbReference type="GO" id="GO:0009252">
    <property type="term" value="P:peptidoglycan biosynthetic process"/>
    <property type="evidence" value="ECO:0007669"/>
    <property type="project" value="UniProtKB-KW"/>
</dbReference>
<feature type="domain" description="Glycosyl transferase family 51" evidence="20">
    <location>
        <begin position="67"/>
        <end position="241"/>
    </location>
</feature>
<keyword evidence="7" id="KW-0808">Transferase</keyword>
<dbReference type="EMBL" id="PGVA01000038">
    <property type="protein sequence ID" value="PLR81201.1"/>
    <property type="molecule type" value="Genomic_DNA"/>
</dbReference>
<evidence type="ECO:0000313" key="24">
    <source>
        <dbReference type="Proteomes" id="UP000235114"/>
    </source>
</evidence>
<keyword evidence="11" id="KW-0573">Peptidoglycan synthesis</keyword>
<dbReference type="GO" id="GO:0006508">
    <property type="term" value="P:proteolysis"/>
    <property type="evidence" value="ECO:0007669"/>
    <property type="project" value="UniProtKB-KW"/>
</dbReference>
<feature type="domain" description="Penicillin-binding protein transpeptidase" evidence="19">
    <location>
        <begin position="336"/>
        <end position="613"/>
    </location>
</feature>
<dbReference type="NCBIfam" id="TIGR02074">
    <property type="entry name" value="PBP_1a_fam"/>
    <property type="match status" value="1"/>
</dbReference>
<dbReference type="InterPro" id="IPR001460">
    <property type="entry name" value="PCN-bd_Tpept"/>
</dbReference>
<feature type="transmembrane region" description="Helical" evidence="18">
    <location>
        <begin position="21"/>
        <end position="42"/>
    </location>
</feature>
<evidence type="ECO:0000256" key="15">
    <source>
        <dbReference type="ARBA" id="ARBA00023316"/>
    </source>
</evidence>
<evidence type="ECO:0000256" key="10">
    <source>
        <dbReference type="ARBA" id="ARBA00022960"/>
    </source>
</evidence>
<dbReference type="PANTHER" id="PTHR32282">
    <property type="entry name" value="BINDING PROTEIN TRANSPEPTIDASE, PUTATIVE-RELATED"/>
    <property type="match status" value="1"/>
</dbReference>
<dbReference type="SUPFAM" id="SSF56601">
    <property type="entry name" value="beta-lactamase/transpeptidase-like"/>
    <property type="match status" value="1"/>
</dbReference>
<dbReference type="FunFam" id="1.10.3810.10:FF:000001">
    <property type="entry name" value="Penicillin-binding protein 1A"/>
    <property type="match status" value="1"/>
</dbReference>
<keyword evidence="6" id="KW-0328">Glycosyltransferase</keyword>
<proteinExistence type="inferred from homology"/>
<dbReference type="RefSeq" id="WP_101578326.1">
    <property type="nucleotide sequence ID" value="NZ_PGVA01000038.1"/>
</dbReference>
<dbReference type="InterPro" id="IPR001264">
    <property type="entry name" value="Glyco_trans_51"/>
</dbReference>
<evidence type="ECO:0000256" key="7">
    <source>
        <dbReference type="ARBA" id="ARBA00022679"/>
    </source>
</evidence>
<evidence type="ECO:0000256" key="18">
    <source>
        <dbReference type="SAM" id="Phobius"/>
    </source>
</evidence>
<comment type="catalytic activity">
    <reaction evidence="16">
        <text>Preferential cleavage: (Ac)2-L-Lys-D-Ala-|-D-Ala. Also transpeptidation of peptidyl-alanyl moieties that are N-acyl substituents of D-alanine.</text>
        <dbReference type="EC" id="3.4.16.4"/>
    </reaction>
</comment>
<dbReference type="SUPFAM" id="SSF53955">
    <property type="entry name" value="Lysozyme-like"/>
    <property type="match status" value="1"/>
</dbReference>
<keyword evidence="9" id="KW-0378">Hydrolase</keyword>
<keyword evidence="10" id="KW-0133">Cell shape</keyword>
<dbReference type="Proteomes" id="UP000235114">
    <property type="component" value="Unassembled WGS sequence"/>
</dbReference>
<name>A0A2N5GJB0_9BACI</name>
<dbReference type="GO" id="GO:0009002">
    <property type="term" value="F:serine-type D-Ala-D-Ala carboxypeptidase activity"/>
    <property type="evidence" value="ECO:0007669"/>
    <property type="project" value="UniProtKB-EC"/>
</dbReference>
<evidence type="ECO:0000256" key="12">
    <source>
        <dbReference type="ARBA" id="ARBA00022989"/>
    </source>
</evidence>
<protein>
    <submittedName>
        <fullName evidence="21">Penicillin-binding protein</fullName>
    </submittedName>
</protein>
<dbReference type="InterPro" id="IPR023346">
    <property type="entry name" value="Lysozyme-like_dom_sf"/>
</dbReference>
<dbReference type="AlphaFoldDB" id="A0A2N5GJB0"/>
<keyword evidence="5" id="KW-0645">Protease</keyword>
<dbReference type="InterPro" id="IPR036950">
    <property type="entry name" value="PBP_transglycosylase"/>
</dbReference>
<evidence type="ECO:0000256" key="16">
    <source>
        <dbReference type="ARBA" id="ARBA00034000"/>
    </source>
</evidence>
<comment type="caution">
    <text evidence="21">The sequence shown here is derived from an EMBL/GenBank/DDBJ whole genome shotgun (WGS) entry which is preliminary data.</text>
</comment>
<comment type="similarity">
    <text evidence="1">In the C-terminal section; belongs to the transpeptidase family.</text>
</comment>
<evidence type="ECO:0000256" key="8">
    <source>
        <dbReference type="ARBA" id="ARBA00022692"/>
    </source>
</evidence>
<evidence type="ECO:0000256" key="13">
    <source>
        <dbReference type="ARBA" id="ARBA00023136"/>
    </source>
</evidence>
<keyword evidence="15" id="KW-0961">Cell wall biogenesis/degradation</keyword>
<organism evidence="21 23">
    <name type="scientific">Bacillus canaveralius</name>
    <dbReference type="NCBI Taxonomy" id="1403243"/>
    <lineage>
        <taxon>Bacteria</taxon>
        <taxon>Bacillati</taxon>
        <taxon>Bacillota</taxon>
        <taxon>Bacilli</taxon>
        <taxon>Bacillales</taxon>
        <taxon>Bacillaceae</taxon>
        <taxon>Bacillus</taxon>
    </lineage>
</organism>
<evidence type="ECO:0000256" key="2">
    <source>
        <dbReference type="ARBA" id="ARBA00007739"/>
    </source>
</evidence>
<evidence type="ECO:0000313" key="23">
    <source>
        <dbReference type="Proteomes" id="UP000234951"/>
    </source>
</evidence>
<accession>A0A2N5GJB0</accession>
<evidence type="ECO:0000256" key="3">
    <source>
        <dbReference type="ARBA" id="ARBA00022475"/>
    </source>
</evidence>
<dbReference type="Proteomes" id="UP000234951">
    <property type="component" value="Unassembled WGS sequence"/>
</dbReference>
<dbReference type="InterPro" id="IPR050396">
    <property type="entry name" value="Glycosyltr_51/Transpeptidase"/>
</dbReference>
<keyword evidence="14" id="KW-0511">Multifunctional enzyme</keyword>
<dbReference type="GO" id="GO:0008955">
    <property type="term" value="F:peptidoglycan glycosyltransferase activity"/>
    <property type="evidence" value="ECO:0007669"/>
    <property type="project" value="UniProtKB-EC"/>
</dbReference>
<comment type="similarity">
    <text evidence="2">In the N-terminal section; belongs to the glycosyltransferase 51 family.</text>
</comment>
<dbReference type="InterPro" id="IPR012338">
    <property type="entry name" value="Beta-lactam/transpept-like"/>
</dbReference>
<keyword evidence="13 18" id="KW-0472">Membrane</keyword>